<comment type="caution">
    <text evidence="12">The sequence shown here is derived from an EMBL/GenBank/DDBJ whole genome shotgun (WGS) entry which is preliminary data.</text>
</comment>
<keyword evidence="13" id="KW-1185">Reference proteome</keyword>
<evidence type="ECO:0000313" key="12">
    <source>
        <dbReference type="EMBL" id="MEA0970571.1"/>
    </source>
</evidence>
<reference evidence="12 13" key="1">
    <citation type="submission" date="2023-03" db="EMBL/GenBank/DDBJ databases">
        <title>Host association and intracellularity evolved multiple times independently in the Rickettsiales.</title>
        <authorList>
            <person name="Castelli M."/>
            <person name="Nardi T."/>
            <person name="Gammuto L."/>
            <person name="Bellinzona G."/>
            <person name="Sabaneyeva E."/>
            <person name="Potekhin A."/>
            <person name="Serra V."/>
            <person name="Petroni G."/>
            <person name="Sassera D."/>
        </authorList>
    </citation>
    <scope>NUCLEOTIDE SEQUENCE [LARGE SCALE GENOMIC DNA]</scope>
    <source>
        <strain evidence="12 13">Sr 2-6</strain>
    </source>
</reference>
<dbReference type="InterPro" id="IPR006110">
    <property type="entry name" value="Pol_omega/Rpo6/RPB6"/>
</dbReference>
<sequence length="133" mass="14960">MARVTVEDCIEQVPNRFELVVLTSERARNISSGAPLTIERNNDKNPVIALREIAAGNIDIEKLRDSQIANLQKNNKLDDITDENLYAENQEAVGLEADYSEAEESTIFSPDDEIGFEIDLDFSDEIDITEEDK</sequence>
<dbReference type="Proteomes" id="UP001291687">
    <property type="component" value="Unassembled WGS sequence"/>
</dbReference>
<evidence type="ECO:0000256" key="11">
    <source>
        <dbReference type="HAMAP-Rule" id="MF_00366"/>
    </source>
</evidence>
<evidence type="ECO:0000313" key="13">
    <source>
        <dbReference type="Proteomes" id="UP001291687"/>
    </source>
</evidence>
<comment type="function">
    <text evidence="11">Promotes RNA polymerase assembly. Latches the N- and C-terminal regions of the beta' subunit thereby facilitating its interaction with the beta and alpha subunits.</text>
</comment>
<accession>A0ABU5NBR2</accession>
<proteinExistence type="inferred from homology"/>
<evidence type="ECO:0000256" key="1">
    <source>
        <dbReference type="ARBA" id="ARBA00006711"/>
    </source>
</evidence>
<dbReference type="EMBL" id="JARJFB010000028">
    <property type="protein sequence ID" value="MEA0970571.1"/>
    <property type="molecule type" value="Genomic_DNA"/>
</dbReference>
<comment type="similarity">
    <text evidence="1 11">Belongs to the RNA polymerase subunit omega family.</text>
</comment>
<keyword evidence="7 11" id="KW-0804">Transcription</keyword>
<dbReference type="Pfam" id="PF01192">
    <property type="entry name" value="RNA_pol_Rpb6"/>
    <property type="match status" value="1"/>
</dbReference>
<evidence type="ECO:0000256" key="6">
    <source>
        <dbReference type="ARBA" id="ARBA00022695"/>
    </source>
</evidence>
<dbReference type="NCBIfam" id="TIGR00690">
    <property type="entry name" value="rpoZ"/>
    <property type="match status" value="1"/>
</dbReference>
<dbReference type="GO" id="GO:0000428">
    <property type="term" value="C:DNA-directed RNA polymerase complex"/>
    <property type="evidence" value="ECO:0007669"/>
    <property type="project" value="UniProtKB-KW"/>
</dbReference>
<dbReference type="SUPFAM" id="SSF63562">
    <property type="entry name" value="RPB6/omega subunit-like"/>
    <property type="match status" value="1"/>
</dbReference>
<comment type="catalytic activity">
    <reaction evidence="10 11">
        <text>RNA(n) + a ribonucleoside 5'-triphosphate = RNA(n+1) + diphosphate</text>
        <dbReference type="Rhea" id="RHEA:21248"/>
        <dbReference type="Rhea" id="RHEA-COMP:14527"/>
        <dbReference type="Rhea" id="RHEA-COMP:17342"/>
        <dbReference type="ChEBI" id="CHEBI:33019"/>
        <dbReference type="ChEBI" id="CHEBI:61557"/>
        <dbReference type="ChEBI" id="CHEBI:140395"/>
        <dbReference type="EC" id="2.7.7.6"/>
    </reaction>
</comment>
<dbReference type="EC" id="2.7.7.6" evidence="2 11"/>
<evidence type="ECO:0000256" key="5">
    <source>
        <dbReference type="ARBA" id="ARBA00022679"/>
    </source>
</evidence>
<evidence type="ECO:0000256" key="4">
    <source>
        <dbReference type="ARBA" id="ARBA00022478"/>
    </source>
</evidence>
<comment type="subunit">
    <text evidence="11">The RNAP catalytic core consists of 2 alpha, 1 beta, 1 beta' and 1 omega subunit. When a sigma factor is associated with the core the holoenzyme is formed, which can initiate transcription.</text>
</comment>
<evidence type="ECO:0000256" key="2">
    <source>
        <dbReference type="ARBA" id="ARBA00012418"/>
    </source>
</evidence>
<evidence type="ECO:0000256" key="7">
    <source>
        <dbReference type="ARBA" id="ARBA00023163"/>
    </source>
</evidence>
<evidence type="ECO:0000256" key="9">
    <source>
        <dbReference type="ARBA" id="ARBA00030998"/>
    </source>
</evidence>
<keyword evidence="4 11" id="KW-0240">DNA-directed RNA polymerase</keyword>
<evidence type="ECO:0000256" key="10">
    <source>
        <dbReference type="ARBA" id="ARBA00048552"/>
    </source>
</evidence>
<organism evidence="12 13">
    <name type="scientific">Candidatus Megaera venefica</name>
    <dbReference type="NCBI Taxonomy" id="2055910"/>
    <lineage>
        <taxon>Bacteria</taxon>
        <taxon>Pseudomonadati</taxon>
        <taxon>Pseudomonadota</taxon>
        <taxon>Alphaproteobacteria</taxon>
        <taxon>Rickettsiales</taxon>
        <taxon>Rickettsiaceae</taxon>
        <taxon>Candidatus Megaera</taxon>
    </lineage>
</organism>
<dbReference type="PANTHER" id="PTHR34476">
    <property type="entry name" value="DNA-DIRECTED RNA POLYMERASE SUBUNIT OMEGA"/>
    <property type="match status" value="1"/>
</dbReference>
<dbReference type="RefSeq" id="WP_322776475.1">
    <property type="nucleotide sequence ID" value="NZ_JARJFB010000028.1"/>
</dbReference>
<evidence type="ECO:0000256" key="3">
    <source>
        <dbReference type="ARBA" id="ARBA00013725"/>
    </source>
</evidence>
<evidence type="ECO:0000256" key="8">
    <source>
        <dbReference type="ARBA" id="ARBA00029924"/>
    </source>
</evidence>
<dbReference type="HAMAP" id="MF_00366">
    <property type="entry name" value="RNApol_bact_RpoZ"/>
    <property type="match status" value="1"/>
</dbReference>
<gene>
    <name evidence="11" type="primary">rpoZ</name>
    <name evidence="12" type="ORF">Megvenef_00537</name>
</gene>
<dbReference type="PANTHER" id="PTHR34476:SF1">
    <property type="entry name" value="DNA-DIRECTED RNA POLYMERASE SUBUNIT OMEGA"/>
    <property type="match status" value="1"/>
</dbReference>
<dbReference type="Gene3D" id="3.90.940.10">
    <property type="match status" value="1"/>
</dbReference>
<keyword evidence="6 11" id="KW-0548">Nucleotidyltransferase</keyword>
<keyword evidence="5 11" id="KW-0808">Transferase</keyword>
<dbReference type="InterPro" id="IPR003716">
    <property type="entry name" value="DNA-dir_RNA_pol_omega"/>
</dbReference>
<dbReference type="InterPro" id="IPR036161">
    <property type="entry name" value="RPB6/omega-like_sf"/>
</dbReference>
<protein>
    <recommendedName>
        <fullName evidence="3 11">DNA-directed RNA polymerase subunit omega</fullName>
        <shortName evidence="11">RNAP omega subunit</shortName>
        <ecNumber evidence="2 11">2.7.7.6</ecNumber>
    </recommendedName>
    <alternativeName>
        <fullName evidence="9 11">RNA polymerase omega subunit</fullName>
    </alternativeName>
    <alternativeName>
        <fullName evidence="8 11">Transcriptase subunit omega</fullName>
    </alternativeName>
</protein>
<dbReference type="SMART" id="SM01409">
    <property type="entry name" value="RNA_pol_Rpb6"/>
    <property type="match status" value="1"/>
</dbReference>
<name>A0ABU5NBR2_9RICK</name>